<dbReference type="EMBL" id="ANFM02000036">
    <property type="protein sequence ID" value="EOD78073.1"/>
    <property type="molecule type" value="Genomic_DNA"/>
</dbReference>
<organism evidence="3 4">
    <name type="scientific">Grimontia indica</name>
    <dbReference type="NCBI Taxonomy" id="1056512"/>
    <lineage>
        <taxon>Bacteria</taxon>
        <taxon>Pseudomonadati</taxon>
        <taxon>Pseudomonadota</taxon>
        <taxon>Gammaproteobacteria</taxon>
        <taxon>Vibrionales</taxon>
        <taxon>Vibrionaceae</taxon>
        <taxon>Grimontia</taxon>
    </lineage>
</organism>
<dbReference type="Proteomes" id="UP000011223">
    <property type="component" value="Unassembled WGS sequence"/>
</dbReference>
<keyword evidence="4" id="KW-1185">Reference proteome</keyword>
<evidence type="ECO:0000256" key="1">
    <source>
        <dbReference type="ARBA" id="ARBA00023118"/>
    </source>
</evidence>
<sequence length="437" mass="50093">MKVVELLACRCDVSVSEDFKQFLVNIRVDNSASISERYGQITKALNKQFRNTDSTTANTLQVGSYGRFTGIKGISDLDMLYIMPSSKWETYKDKQSQLLKDTKDAILARYPTTDVTVSSLVVVVKYKNFMVEVQPVFEQEDGSFKYPYTHKGGSWRFTKPKDEMKAMKEVNDAKNKNLRPLCKMARAWKNKHGVAMGGLLIDTLAHNFLKSTTDYDNRGPLYYDEMCRDFFEYLSNLPKQDRWNALGSNQHVKVKKNFQRAAKKAFALCVEAIDDDNNNERWRKVFGRGYPQSAKNLAAIAENRQTWLNTEEFIADKYPVDIRYHMAIDCDVSQNGYREYSLSEMLRLFIPLRAQKSLSFSVSEIEVPQPYSLKWKVLNRGPEAERRDCIRGQILDDAGYGNRSESTTFNGEHSVECYAIKDGVVVARSEITVPISN</sequence>
<dbReference type="CDD" id="cd05400">
    <property type="entry name" value="NT_2-5OAS_ClassI-CCAase"/>
    <property type="match status" value="1"/>
</dbReference>
<dbReference type="AlphaFoldDB" id="R1GPD8"/>
<protein>
    <recommendedName>
        <fullName evidence="2">Adenylyl/Guanylyl and SMODS C-terminal sensor domain-containing protein</fullName>
    </recommendedName>
</protein>
<dbReference type="Pfam" id="PF18144">
    <property type="entry name" value="SMODS"/>
    <property type="match status" value="1"/>
</dbReference>
<dbReference type="Pfam" id="PF18134">
    <property type="entry name" value="AGS_C"/>
    <property type="match status" value="1"/>
</dbReference>
<dbReference type="SUPFAM" id="SSF81301">
    <property type="entry name" value="Nucleotidyltransferase"/>
    <property type="match status" value="1"/>
</dbReference>
<proteinExistence type="predicted"/>
<dbReference type="GO" id="GO:0016779">
    <property type="term" value="F:nucleotidyltransferase activity"/>
    <property type="evidence" value="ECO:0007669"/>
    <property type="project" value="InterPro"/>
</dbReference>
<comment type="caution">
    <text evidence="3">The sequence shown here is derived from an EMBL/GenBank/DDBJ whole genome shotgun (WGS) entry which is preliminary data.</text>
</comment>
<dbReference type="InterPro" id="IPR043519">
    <property type="entry name" value="NT_sf"/>
</dbReference>
<accession>R1GPD8</accession>
<name>R1GPD8_9GAMM</name>
<evidence type="ECO:0000313" key="3">
    <source>
        <dbReference type="EMBL" id="EOD78073.1"/>
    </source>
</evidence>
<dbReference type="Gene3D" id="3.30.460.10">
    <property type="entry name" value="Beta Polymerase, domain 2"/>
    <property type="match status" value="1"/>
</dbReference>
<dbReference type="GO" id="GO:0051607">
    <property type="term" value="P:defense response to virus"/>
    <property type="evidence" value="ECO:0007669"/>
    <property type="project" value="UniProtKB-KW"/>
</dbReference>
<dbReference type="InterPro" id="IPR006116">
    <property type="entry name" value="NT_2-5OAS_ClassI-CCAase"/>
</dbReference>
<evidence type="ECO:0000259" key="2">
    <source>
        <dbReference type="Pfam" id="PF18134"/>
    </source>
</evidence>
<gene>
    <name evidence="3" type="ORF">D515_03196</name>
</gene>
<keyword evidence="1" id="KW-0051">Antiviral defense</keyword>
<dbReference type="eggNOG" id="COG1746">
    <property type="taxonomic scope" value="Bacteria"/>
</dbReference>
<reference evidence="3 4" key="1">
    <citation type="journal article" date="2014" name="PLoS ONE">
        <title>Grimontia indica AK16(T), sp. nov., Isolated from a Seawater Sample Reports the Presence of Pathogenic Genes Similar to Vibrio Genus.</title>
        <authorList>
            <person name="Singh A."/>
            <person name="Vaidya B."/>
            <person name="Khatri I."/>
            <person name="Srinivas T.N."/>
            <person name="Subramanian S."/>
            <person name="Korpole S."/>
            <person name="Pinnaka A.K."/>
        </authorList>
    </citation>
    <scope>NUCLEOTIDE SEQUENCE [LARGE SCALE GENOMIC DNA]</scope>
    <source>
        <strain evidence="3 4">AK16</strain>
    </source>
</reference>
<feature type="domain" description="Adenylyl/Guanylyl and SMODS C-terminal sensor" evidence="2">
    <location>
        <begin position="309"/>
        <end position="436"/>
    </location>
</feature>
<evidence type="ECO:0000313" key="4">
    <source>
        <dbReference type="Proteomes" id="UP000011223"/>
    </source>
</evidence>
<dbReference type="InterPro" id="IPR040511">
    <property type="entry name" value="AGS_C"/>
</dbReference>